<dbReference type="EMBL" id="FNTI01000001">
    <property type="protein sequence ID" value="SEC23050.1"/>
    <property type="molecule type" value="Genomic_DNA"/>
</dbReference>
<evidence type="ECO:0000313" key="2">
    <source>
        <dbReference type="Proteomes" id="UP000183208"/>
    </source>
</evidence>
<reference evidence="1 2" key="1">
    <citation type="submission" date="2016-10" db="EMBL/GenBank/DDBJ databases">
        <authorList>
            <person name="de Groot N.N."/>
        </authorList>
    </citation>
    <scope>NUCLEOTIDE SEQUENCE [LARGE SCALE GENOMIC DNA]</scope>
    <source>
        <strain evidence="1 2">GAS522</strain>
    </source>
</reference>
<evidence type="ECO:0000313" key="1">
    <source>
        <dbReference type="EMBL" id="SEC23050.1"/>
    </source>
</evidence>
<proteinExistence type="predicted"/>
<dbReference type="Proteomes" id="UP000183208">
    <property type="component" value="Unassembled WGS sequence"/>
</dbReference>
<sequence length="54" mass="5902">MGLSTTPAWTDATVIAEKNLAAHAPDGSRTYWPFQFGVRLLRNASIPSRKSSLI</sequence>
<gene>
    <name evidence="1" type="ORF">SAMN05444171_0942</name>
</gene>
<protein>
    <submittedName>
        <fullName evidence="1">Uncharacterized protein</fullName>
    </submittedName>
</protein>
<organism evidence="1 2">
    <name type="scientific">Bradyrhizobium lablabi</name>
    <dbReference type="NCBI Taxonomy" id="722472"/>
    <lineage>
        <taxon>Bacteria</taxon>
        <taxon>Pseudomonadati</taxon>
        <taxon>Pseudomonadota</taxon>
        <taxon>Alphaproteobacteria</taxon>
        <taxon>Hyphomicrobiales</taxon>
        <taxon>Nitrobacteraceae</taxon>
        <taxon>Bradyrhizobium</taxon>
    </lineage>
</organism>
<dbReference type="AlphaFoldDB" id="A0A1H4QTS3"/>
<accession>A0A1H4QTS3</accession>
<name>A0A1H4QTS3_9BRAD</name>